<sequence length="335" mass="38255">MKTPLAKLLPFIILLFCLINISFEPVFYDPRDMDSMEALLEGSGRELAPQWGIERGLISKIILTSKVMEELNEKAIPADAQLDATVDRLNRILLGHKIMLFIYGFLIFLSVTSFLSLYYRAWFYTFLNRSLYLISILPVLMSLQHPIRSVSQTPIIGTISSLSLFTLTGFLVYMCFAIPKVYGKKIADRFGVLETAQNGEEGEFQSNSNSKISWIPILFHFVIIMVAGIILGNLVYIPIFLLQKHYSFEFGILLLVLIFFLMLFYIRNYFRMGKSDELTSAGNITLSISYLQFRIIRNTIFISFSILGIILFVVLLFTVLSMNTWILDFTSGKAV</sequence>
<feature type="transmembrane region" description="Helical" evidence="1">
    <location>
        <begin position="155"/>
        <end position="176"/>
    </location>
</feature>
<dbReference type="EMBL" id="CP015217">
    <property type="protein sequence ID" value="AOP36165.1"/>
    <property type="molecule type" value="Genomic_DNA"/>
</dbReference>
<dbReference type="KEGG" id="laj:A0128_18210"/>
<feature type="transmembrane region" description="Helical" evidence="1">
    <location>
        <begin position="217"/>
        <end position="240"/>
    </location>
</feature>
<gene>
    <name evidence="2" type="ORF">A0128_18210</name>
</gene>
<keyword evidence="1" id="KW-0472">Membrane</keyword>
<dbReference type="NCBIfam" id="NF047627">
    <property type="entry name" value="LIC_10230_fam"/>
    <property type="match status" value="1"/>
</dbReference>
<feature type="transmembrane region" description="Helical" evidence="1">
    <location>
        <begin position="300"/>
        <end position="320"/>
    </location>
</feature>
<dbReference type="OrthoDB" id="325672at2"/>
<proteinExistence type="predicted"/>
<keyword evidence="1" id="KW-0812">Transmembrane</keyword>
<dbReference type="AlphaFoldDB" id="A0A1D7V2W1"/>
<organism evidence="2 3">
    <name type="scientific">Leptospira tipperaryensis</name>
    <dbReference type="NCBI Taxonomy" id="2564040"/>
    <lineage>
        <taxon>Bacteria</taxon>
        <taxon>Pseudomonadati</taxon>
        <taxon>Spirochaetota</taxon>
        <taxon>Spirochaetia</taxon>
        <taxon>Leptospirales</taxon>
        <taxon>Leptospiraceae</taxon>
        <taxon>Leptospira</taxon>
    </lineage>
</organism>
<evidence type="ECO:0000256" key="1">
    <source>
        <dbReference type="SAM" id="Phobius"/>
    </source>
</evidence>
<evidence type="ECO:0000313" key="2">
    <source>
        <dbReference type="EMBL" id="AOP36165.1"/>
    </source>
</evidence>
<dbReference type="RefSeq" id="WP_069609389.1">
    <property type="nucleotide sequence ID" value="NZ_CP015217.1"/>
</dbReference>
<dbReference type="Proteomes" id="UP000094197">
    <property type="component" value="Chromosome 1"/>
</dbReference>
<accession>A0A1D7V2W1</accession>
<feature type="transmembrane region" description="Helical" evidence="1">
    <location>
        <begin position="126"/>
        <end position="143"/>
    </location>
</feature>
<protein>
    <submittedName>
        <fullName evidence="2">Uncharacterized protein</fullName>
    </submittedName>
</protein>
<keyword evidence="3" id="KW-1185">Reference proteome</keyword>
<feature type="transmembrane region" description="Helical" evidence="1">
    <location>
        <begin position="246"/>
        <end position="266"/>
    </location>
</feature>
<keyword evidence="1" id="KW-1133">Transmembrane helix</keyword>
<name>A0A1D7V2W1_9LEPT</name>
<evidence type="ECO:0000313" key="3">
    <source>
        <dbReference type="Proteomes" id="UP000094197"/>
    </source>
</evidence>
<reference evidence="2 3" key="1">
    <citation type="submission" date="2016-04" db="EMBL/GenBank/DDBJ databases">
        <title>Complete genome seqeunce of Leptospira alstonii serovar Room22.</title>
        <authorList>
            <person name="Nally J.E."/>
            <person name="Bayles D.O."/>
            <person name="Hurley D."/>
            <person name="Fanning S."/>
            <person name="McMahon B.J."/>
            <person name="Arent Z."/>
        </authorList>
    </citation>
    <scope>NUCLEOTIDE SEQUENCE [LARGE SCALE GENOMIC DNA]</scope>
    <source>
        <strain evidence="2 3">GWTS #1</strain>
    </source>
</reference>
<feature type="transmembrane region" description="Helical" evidence="1">
    <location>
        <begin position="98"/>
        <end position="119"/>
    </location>
</feature>